<organism evidence="1 2">
    <name type="scientific">Cetraspora pellucida</name>
    <dbReference type="NCBI Taxonomy" id="1433469"/>
    <lineage>
        <taxon>Eukaryota</taxon>
        <taxon>Fungi</taxon>
        <taxon>Fungi incertae sedis</taxon>
        <taxon>Mucoromycota</taxon>
        <taxon>Glomeromycotina</taxon>
        <taxon>Glomeromycetes</taxon>
        <taxon>Diversisporales</taxon>
        <taxon>Gigasporaceae</taxon>
        <taxon>Cetraspora</taxon>
    </lineage>
</organism>
<proteinExistence type="predicted"/>
<protein>
    <submittedName>
        <fullName evidence="1">10791_t:CDS:1</fullName>
    </submittedName>
</protein>
<gene>
    <name evidence="1" type="ORF">SPELUC_LOCUS5440</name>
</gene>
<reference evidence="1" key="1">
    <citation type="submission" date="2021-06" db="EMBL/GenBank/DDBJ databases">
        <authorList>
            <person name="Kallberg Y."/>
            <person name="Tangrot J."/>
            <person name="Rosling A."/>
        </authorList>
    </citation>
    <scope>NUCLEOTIDE SEQUENCE</scope>
    <source>
        <strain evidence="1">28 12/20/2015</strain>
    </source>
</reference>
<comment type="caution">
    <text evidence="1">The sequence shown here is derived from an EMBL/GenBank/DDBJ whole genome shotgun (WGS) entry which is preliminary data.</text>
</comment>
<evidence type="ECO:0000313" key="1">
    <source>
        <dbReference type="EMBL" id="CAG8556882.1"/>
    </source>
</evidence>
<name>A0ACA9M360_9GLOM</name>
<keyword evidence="2" id="KW-1185">Reference proteome</keyword>
<dbReference type="EMBL" id="CAJVPW010005555">
    <property type="protein sequence ID" value="CAG8556882.1"/>
    <property type="molecule type" value="Genomic_DNA"/>
</dbReference>
<sequence length="380" mass="43880">MVKFSVLGKITLTSIVLQAIILTVLEAFVIYFHVNFVSQFQLTTIGDGISQADLIYHSIFILSLFFQILLTVDALWHRNSVQIIALVIFNFLSLAYAGIQLYQHQILEDRGTENATYAPNNPIFSVYDRNAPKIYYQDRMRPVEHTIIGLISGFSVYLAIMSYLLSKEFGWENYKTYSADIRVRDAYWNLTILQTLIKMDIFFICTYAIQLIPSQQIGYYSSLIEIVLVFFCGTFMLLMAWFAVKMELKYLLLSVINIYSISLIYWAFRLITINVHFSNTTTDPYEYTRRFLSFFLSVILVLVAFTVYFSVICFRNMMRGIYVLTVFGQNEDDQGGSSYLGASSYLGTNNSESPSTKHESKRQSAIRQQQLLAKERENDK</sequence>
<dbReference type="Proteomes" id="UP000789366">
    <property type="component" value="Unassembled WGS sequence"/>
</dbReference>
<feature type="non-terminal residue" evidence="1">
    <location>
        <position position="380"/>
    </location>
</feature>
<evidence type="ECO:0000313" key="2">
    <source>
        <dbReference type="Proteomes" id="UP000789366"/>
    </source>
</evidence>
<accession>A0ACA9M360</accession>